<name>Q02AB0_SOLUE</name>
<dbReference type="EMBL" id="CP000473">
    <property type="protein sequence ID" value="ABJ82012.1"/>
    <property type="molecule type" value="Genomic_DNA"/>
</dbReference>
<gene>
    <name evidence="3" type="ordered locus">Acid_1014</name>
</gene>
<feature type="region of interest" description="Disordered" evidence="1">
    <location>
        <begin position="135"/>
        <end position="158"/>
    </location>
</feature>
<dbReference type="eggNOG" id="ENOG50349AB">
    <property type="taxonomic scope" value="Bacteria"/>
</dbReference>
<organism evidence="3">
    <name type="scientific">Solibacter usitatus (strain Ellin6076)</name>
    <dbReference type="NCBI Taxonomy" id="234267"/>
    <lineage>
        <taxon>Bacteria</taxon>
        <taxon>Pseudomonadati</taxon>
        <taxon>Acidobacteriota</taxon>
        <taxon>Terriglobia</taxon>
        <taxon>Bryobacterales</taxon>
        <taxon>Solibacteraceae</taxon>
        <taxon>Candidatus Solibacter</taxon>
    </lineage>
</organism>
<feature type="region of interest" description="Disordered" evidence="1">
    <location>
        <begin position="86"/>
        <end position="121"/>
    </location>
</feature>
<keyword evidence="2" id="KW-0732">Signal</keyword>
<dbReference type="OrthoDB" id="129473at2"/>
<evidence type="ECO:0000256" key="2">
    <source>
        <dbReference type="SAM" id="SignalP"/>
    </source>
</evidence>
<dbReference type="STRING" id="234267.Acid_1014"/>
<dbReference type="KEGG" id="sus:Acid_1014"/>
<dbReference type="InParanoid" id="Q02AB0"/>
<accession>Q02AB0</accession>
<proteinExistence type="predicted"/>
<protein>
    <submittedName>
        <fullName evidence="3">Uncharacterized protein</fullName>
    </submittedName>
</protein>
<feature type="signal peptide" evidence="2">
    <location>
        <begin position="1"/>
        <end position="22"/>
    </location>
</feature>
<evidence type="ECO:0000313" key="3">
    <source>
        <dbReference type="EMBL" id="ABJ82012.1"/>
    </source>
</evidence>
<feature type="chain" id="PRO_5004163499" evidence="2">
    <location>
        <begin position="23"/>
        <end position="212"/>
    </location>
</feature>
<dbReference type="HOGENOM" id="CLU_1299063_0_0_0"/>
<sequence length="212" mass="22745" precursor="true">MALRGLAISLAFAFLLSGAAKKTTGTARGENEDLILNVTIFTDPAAVKEALGDDLGGHYIVAQVKVEPKYTKEIVIDRDDFLLRTDKDGDRSKPMAPSQVAGNGGLILTRTQGPGGDGAERSRGWSLGGIGMGGGGGGMGSGADPNNVKATMETSDKKENPLKKMLDANVLPEKKIEEPTTGFLFFPMENQKLKDLELQYGSRENKIRMRFK</sequence>
<reference evidence="3" key="1">
    <citation type="submission" date="2006-10" db="EMBL/GenBank/DDBJ databases">
        <title>Complete sequence of Solibacter usitatus Ellin6076.</title>
        <authorList>
            <consortium name="US DOE Joint Genome Institute"/>
            <person name="Copeland A."/>
            <person name="Lucas S."/>
            <person name="Lapidus A."/>
            <person name="Barry K."/>
            <person name="Detter J.C."/>
            <person name="Glavina del Rio T."/>
            <person name="Hammon N."/>
            <person name="Israni S."/>
            <person name="Dalin E."/>
            <person name="Tice H."/>
            <person name="Pitluck S."/>
            <person name="Thompson L.S."/>
            <person name="Brettin T."/>
            <person name="Bruce D."/>
            <person name="Han C."/>
            <person name="Tapia R."/>
            <person name="Gilna P."/>
            <person name="Schmutz J."/>
            <person name="Larimer F."/>
            <person name="Land M."/>
            <person name="Hauser L."/>
            <person name="Kyrpides N."/>
            <person name="Mikhailova N."/>
            <person name="Janssen P.H."/>
            <person name="Kuske C.R."/>
            <person name="Richardson P."/>
        </authorList>
    </citation>
    <scope>NUCLEOTIDE SEQUENCE</scope>
    <source>
        <strain evidence="3">Ellin6076</strain>
    </source>
</reference>
<dbReference type="AlphaFoldDB" id="Q02AB0"/>
<evidence type="ECO:0000256" key="1">
    <source>
        <dbReference type="SAM" id="MobiDB-lite"/>
    </source>
</evidence>